<dbReference type="FunCoup" id="M1YYR2">
    <property type="interactions" value="28"/>
</dbReference>
<evidence type="ECO:0000256" key="1">
    <source>
        <dbReference type="ARBA" id="ARBA00022737"/>
    </source>
</evidence>
<comment type="caution">
    <text evidence="3">The sequence shown here is derived from an EMBL/GenBank/DDBJ whole genome shotgun (WGS) entry which is preliminary data.</text>
</comment>
<protein>
    <recommendedName>
        <fullName evidence="2">Teneurin-like YD-shell domain-containing protein</fullName>
    </recommendedName>
</protein>
<dbReference type="NCBIfam" id="TIGR01643">
    <property type="entry name" value="YD_repeat_2x"/>
    <property type="match status" value="1"/>
</dbReference>
<dbReference type="PANTHER" id="PTHR32305:SF15">
    <property type="entry name" value="PROTEIN RHSA-RELATED"/>
    <property type="match status" value="1"/>
</dbReference>
<dbReference type="PANTHER" id="PTHR32305">
    <property type="match status" value="1"/>
</dbReference>
<evidence type="ECO:0000313" key="3">
    <source>
        <dbReference type="EMBL" id="CCQ90857.1"/>
    </source>
</evidence>
<dbReference type="Pfam" id="PF25023">
    <property type="entry name" value="TEN_YD-shell"/>
    <property type="match status" value="1"/>
</dbReference>
<dbReference type="EMBL" id="CAQJ01000048">
    <property type="protein sequence ID" value="CCQ90857.1"/>
    <property type="molecule type" value="Genomic_DNA"/>
</dbReference>
<dbReference type="STRING" id="1266370.NITGR_430024"/>
<gene>
    <name evidence="3" type="ORF">NITGR_430024</name>
</gene>
<evidence type="ECO:0000313" key="4">
    <source>
        <dbReference type="Proteomes" id="UP000011704"/>
    </source>
</evidence>
<accession>M1YYR2</accession>
<dbReference type="InterPro" id="IPR050708">
    <property type="entry name" value="T6SS_VgrG/RHS"/>
</dbReference>
<dbReference type="HOGENOM" id="CLU_508835_0_0_0"/>
<organism evidence="3 4">
    <name type="scientific">Nitrospina gracilis (strain 3/211)</name>
    <dbReference type="NCBI Taxonomy" id="1266370"/>
    <lineage>
        <taxon>Bacteria</taxon>
        <taxon>Pseudomonadati</taxon>
        <taxon>Nitrospinota/Tectimicrobiota group</taxon>
        <taxon>Nitrospinota</taxon>
        <taxon>Nitrospinia</taxon>
        <taxon>Nitrospinales</taxon>
        <taxon>Nitrospinaceae</taxon>
        <taxon>Nitrospina</taxon>
    </lineage>
</organism>
<proteinExistence type="predicted"/>
<dbReference type="NCBIfam" id="TIGR03696">
    <property type="entry name" value="Rhs_assc_core"/>
    <property type="match status" value="1"/>
</dbReference>
<dbReference type="AlphaFoldDB" id="M1YYR2"/>
<sequence length="535" mass="56729">MVGSVSRTYDNSFRITSRSVNGGNTISFTYDQDDLLTSAGSETLTNDPNNGLLTGTSLGVVTDSYAYNGFAEMADYEAQVSGTPVFGTVFERDKLGRITKKTETVNGVTHVFDYTYDTAGRLHEVFKDSVLQNTYTYDANGNRLNNGAVYDDQDRLVSTSTATYTYTANGELASKTEGGQTTTYNYDVVGNLISVTLPDSTLIEYVIDGRSRRVGKKVNGVLTKAWLYKDGLNPIAELDGAGNVVSRFVYASKSNIPDYVIKAGITYRIVSDHLGSPRQVIDTSDGTTVQQRDYDEWGNVLFDTNPGFIPFGFAGGVYDQDTKLVRFGARDYDPQTSRWTSKDPIRFGGGDVNFFGYVMADPVNMVDPNGQVPPAAVAGFVATGKLIGGVAFGVFAGATGGAISGGKTGAVIGGFVGGIVGLYNPLGSKEAGLFAAALTRTAVAAAENVVAQALGNIVRIIRGNCTLVFDPIEAVFAGFGNLLGRGLAKPSDFGKYGIEFLDSIFAGGGARAGQMVGGQLSGNDNGQISFKNPFQ</sequence>
<dbReference type="Gene3D" id="2.180.10.10">
    <property type="entry name" value="RHS repeat-associated core"/>
    <property type="match status" value="1"/>
</dbReference>
<keyword evidence="1" id="KW-0677">Repeat</keyword>
<dbReference type="InterPro" id="IPR056823">
    <property type="entry name" value="TEN-like_YD-shell"/>
</dbReference>
<reference evidence="3 4" key="1">
    <citation type="journal article" date="2013" name="Front. Microbiol.">
        <title>The genome of Nitrospina gracilis illuminates the metabolism and evolution of the major marine nitrite oxidizer.</title>
        <authorList>
            <person name="Luecker S."/>
            <person name="Nowka B."/>
            <person name="Rattei T."/>
            <person name="Spieck E."/>
            <person name="and Daims H."/>
        </authorList>
    </citation>
    <scope>NUCLEOTIDE SEQUENCE [LARGE SCALE GENOMIC DNA]</scope>
    <source>
        <strain evidence="3 4">3/211</strain>
    </source>
</reference>
<name>M1YYR2_NITG3</name>
<evidence type="ECO:0000259" key="2">
    <source>
        <dbReference type="Pfam" id="PF25023"/>
    </source>
</evidence>
<feature type="domain" description="Teneurin-like YD-shell" evidence="2">
    <location>
        <begin position="6"/>
        <end position="343"/>
    </location>
</feature>
<keyword evidence="4" id="KW-1185">Reference proteome</keyword>
<dbReference type="InParanoid" id="M1YYR2"/>
<dbReference type="Proteomes" id="UP000011704">
    <property type="component" value="Unassembled WGS sequence"/>
</dbReference>
<dbReference type="InterPro" id="IPR006530">
    <property type="entry name" value="YD"/>
</dbReference>
<dbReference type="InterPro" id="IPR022385">
    <property type="entry name" value="Rhs_assc_core"/>
</dbReference>